<dbReference type="InterPro" id="IPR012677">
    <property type="entry name" value="Nucleotide-bd_a/b_plait_sf"/>
</dbReference>
<sequence>MGSGPRVDNRLYIRLPVKIVDQHQILELHPKISIVHLPRQKSRRWCTIEFNSKQDLEEVRDALKKLKINKKRIVVKPFRIPDKNTKTKTKYESEELERLLA</sequence>
<dbReference type="Proteomes" id="UP001566132">
    <property type="component" value="Unassembled WGS sequence"/>
</dbReference>
<dbReference type="EMBL" id="JBDJPC010000005">
    <property type="protein sequence ID" value="KAL1501615.1"/>
    <property type="molecule type" value="Genomic_DNA"/>
</dbReference>
<reference evidence="1 2" key="1">
    <citation type="submission" date="2024-05" db="EMBL/GenBank/DDBJ databases">
        <title>Genetic variation in Jamaican populations of the coffee berry borer (Hypothenemus hampei).</title>
        <authorList>
            <person name="Errbii M."/>
            <person name="Myrie A."/>
        </authorList>
    </citation>
    <scope>NUCLEOTIDE SEQUENCE [LARGE SCALE GENOMIC DNA]</scope>
    <source>
        <strain evidence="1">JA-Hopewell-2020-01-JO</strain>
        <tissue evidence="1">Whole body</tissue>
    </source>
</reference>
<evidence type="ECO:0008006" key="3">
    <source>
        <dbReference type="Google" id="ProtNLM"/>
    </source>
</evidence>
<evidence type="ECO:0000313" key="1">
    <source>
        <dbReference type="EMBL" id="KAL1501615.1"/>
    </source>
</evidence>
<comment type="caution">
    <text evidence="1">The sequence shown here is derived from an EMBL/GenBank/DDBJ whole genome shotgun (WGS) entry which is preliminary data.</text>
</comment>
<dbReference type="InterPro" id="IPR035979">
    <property type="entry name" value="RBD_domain_sf"/>
</dbReference>
<organism evidence="1 2">
    <name type="scientific">Hypothenemus hampei</name>
    <name type="common">Coffee berry borer</name>
    <dbReference type="NCBI Taxonomy" id="57062"/>
    <lineage>
        <taxon>Eukaryota</taxon>
        <taxon>Metazoa</taxon>
        <taxon>Ecdysozoa</taxon>
        <taxon>Arthropoda</taxon>
        <taxon>Hexapoda</taxon>
        <taxon>Insecta</taxon>
        <taxon>Pterygota</taxon>
        <taxon>Neoptera</taxon>
        <taxon>Endopterygota</taxon>
        <taxon>Coleoptera</taxon>
        <taxon>Polyphaga</taxon>
        <taxon>Cucujiformia</taxon>
        <taxon>Curculionidae</taxon>
        <taxon>Scolytinae</taxon>
        <taxon>Hypothenemus</taxon>
    </lineage>
</organism>
<name>A0ABD1ES70_HYPHA</name>
<keyword evidence="2" id="KW-1185">Reference proteome</keyword>
<gene>
    <name evidence="1" type="ORF">ABEB36_006912</name>
</gene>
<evidence type="ECO:0000313" key="2">
    <source>
        <dbReference type="Proteomes" id="UP001566132"/>
    </source>
</evidence>
<dbReference type="Gene3D" id="3.30.70.330">
    <property type="match status" value="1"/>
</dbReference>
<accession>A0ABD1ES70</accession>
<protein>
    <recommendedName>
        <fullName evidence="3">RRM domain-containing protein</fullName>
    </recommendedName>
</protein>
<dbReference type="AlphaFoldDB" id="A0ABD1ES70"/>
<dbReference type="CDD" id="cd00590">
    <property type="entry name" value="RRM_SF"/>
    <property type="match status" value="1"/>
</dbReference>
<proteinExistence type="predicted"/>
<dbReference type="SUPFAM" id="SSF54928">
    <property type="entry name" value="RNA-binding domain, RBD"/>
    <property type="match status" value="1"/>
</dbReference>